<reference evidence="3" key="1">
    <citation type="submission" date="2016-06" db="EMBL/GenBank/DDBJ databases">
        <authorList>
            <person name="Rodrigo-Torres L."/>
            <person name="Arahal R.D."/>
            <person name="Lucena T."/>
        </authorList>
    </citation>
    <scope>NUCLEOTIDE SEQUENCE [LARGE SCALE GENOMIC DNA]</scope>
    <source>
        <strain evidence="3">CECT8203</strain>
    </source>
</reference>
<evidence type="ECO:0000313" key="3">
    <source>
        <dbReference type="Proteomes" id="UP000219336"/>
    </source>
</evidence>
<keyword evidence="1" id="KW-0472">Membrane</keyword>
<feature type="transmembrane region" description="Helical" evidence="1">
    <location>
        <begin position="12"/>
        <end position="33"/>
    </location>
</feature>
<proteinExistence type="predicted"/>
<name>A0A240EGR3_9VIBR</name>
<dbReference type="AlphaFoldDB" id="A0A240EGR3"/>
<dbReference type="RefSeq" id="WP_417892016.1">
    <property type="nucleotide sequence ID" value="NZ_JBHSII010000001.1"/>
</dbReference>
<protein>
    <submittedName>
        <fullName evidence="2">Uncharacterized protein</fullName>
    </submittedName>
</protein>
<keyword evidence="3" id="KW-1185">Reference proteome</keyword>
<dbReference type="EMBL" id="OANU01000004">
    <property type="protein sequence ID" value="SNX47130.1"/>
    <property type="molecule type" value="Genomic_DNA"/>
</dbReference>
<accession>A0A240EGR3</accession>
<sequence length="89" mass="9897">MEVALSQKQKTILSLLTLWSGFVILVLFIFSSLSSLNAKFTSSGEMERASTHLATTQVLLMDTVNRRATLTSTSMDSFENSMDKLEDQC</sequence>
<organism evidence="2 3">
    <name type="scientific">Vibrio thalassae</name>
    <dbReference type="NCBI Taxonomy" id="1243014"/>
    <lineage>
        <taxon>Bacteria</taxon>
        <taxon>Pseudomonadati</taxon>
        <taxon>Pseudomonadota</taxon>
        <taxon>Gammaproteobacteria</taxon>
        <taxon>Vibrionales</taxon>
        <taxon>Vibrionaceae</taxon>
        <taxon>Vibrio</taxon>
    </lineage>
</organism>
<evidence type="ECO:0000313" key="2">
    <source>
        <dbReference type="EMBL" id="SNX47130.1"/>
    </source>
</evidence>
<gene>
    <name evidence="2" type="ORF">VTH8203_00731</name>
</gene>
<keyword evidence="1" id="KW-1133">Transmembrane helix</keyword>
<keyword evidence="1" id="KW-0812">Transmembrane</keyword>
<evidence type="ECO:0000256" key="1">
    <source>
        <dbReference type="SAM" id="Phobius"/>
    </source>
</evidence>
<dbReference type="Proteomes" id="UP000219336">
    <property type="component" value="Unassembled WGS sequence"/>
</dbReference>